<evidence type="ECO:0000313" key="1">
    <source>
        <dbReference type="EMBL" id="SVE50345.1"/>
    </source>
</evidence>
<proteinExistence type="predicted"/>
<dbReference type="AlphaFoldDB" id="A0A383E1T4"/>
<name>A0A383E1T4_9ZZZZ</name>
<dbReference type="Gene3D" id="3.10.20.70">
    <property type="entry name" value="Glutamine synthetase, N-terminal domain"/>
    <property type="match status" value="1"/>
</dbReference>
<protein>
    <recommendedName>
        <fullName evidence="2">GS beta-grasp domain-containing protein</fullName>
    </recommendedName>
</protein>
<sequence length="45" mass="5222">MTPKEVLNLAKKNEVKIVDVKFMDLLGTWQHFSVPTSELEESLFE</sequence>
<dbReference type="InterPro" id="IPR036651">
    <property type="entry name" value="Gln_synt_N_sf"/>
</dbReference>
<dbReference type="GO" id="GO:0006542">
    <property type="term" value="P:glutamine biosynthetic process"/>
    <property type="evidence" value="ECO:0007669"/>
    <property type="project" value="InterPro"/>
</dbReference>
<gene>
    <name evidence="1" type="ORF">METZ01_LOCUS503199</name>
</gene>
<feature type="non-terminal residue" evidence="1">
    <location>
        <position position="45"/>
    </location>
</feature>
<reference evidence="1" key="1">
    <citation type="submission" date="2018-05" db="EMBL/GenBank/DDBJ databases">
        <authorList>
            <person name="Lanie J.A."/>
            <person name="Ng W.-L."/>
            <person name="Kazmierczak K.M."/>
            <person name="Andrzejewski T.M."/>
            <person name="Davidsen T.M."/>
            <person name="Wayne K.J."/>
            <person name="Tettelin H."/>
            <person name="Glass J.I."/>
            <person name="Rusch D."/>
            <person name="Podicherti R."/>
            <person name="Tsui H.-C.T."/>
            <person name="Winkler M.E."/>
        </authorList>
    </citation>
    <scope>NUCLEOTIDE SEQUENCE</scope>
</reference>
<organism evidence="1">
    <name type="scientific">marine metagenome</name>
    <dbReference type="NCBI Taxonomy" id="408172"/>
    <lineage>
        <taxon>unclassified sequences</taxon>
        <taxon>metagenomes</taxon>
        <taxon>ecological metagenomes</taxon>
    </lineage>
</organism>
<dbReference type="EMBL" id="UINC01221844">
    <property type="protein sequence ID" value="SVE50345.1"/>
    <property type="molecule type" value="Genomic_DNA"/>
</dbReference>
<dbReference type="GO" id="GO:0004356">
    <property type="term" value="F:glutamine synthetase activity"/>
    <property type="evidence" value="ECO:0007669"/>
    <property type="project" value="InterPro"/>
</dbReference>
<evidence type="ECO:0008006" key="2">
    <source>
        <dbReference type="Google" id="ProtNLM"/>
    </source>
</evidence>
<dbReference type="SUPFAM" id="SSF54368">
    <property type="entry name" value="Glutamine synthetase, N-terminal domain"/>
    <property type="match status" value="1"/>
</dbReference>
<accession>A0A383E1T4</accession>